<dbReference type="InterPro" id="IPR032466">
    <property type="entry name" value="Metal_Hydrolase"/>
</dbReference>
<evidence type="ECO:0000259" key="5">
    <source>
        <dbReference type="Pfam" id="PF01979"/>
    </source>
</evidence>
<keyword evidence="1" id="KW-0482">Metalloprotease</keyword>
<dbReference type="PIRSF" id="PIRSF001238">
    <property type="entry name" value="IadA"/>
    <property type="match status" value="1"/>
</dbReference>
<evidence type="ECO:0000256" key="3">
    <source>
        <dbReference type="PIRSR" id="PIRSR001238-2"/>
    </source>
</evidence>
<dbReference type="GO" id="GO:0046872">
    <property type="term" value="F:metal ion binding"/>
    <property type="evidence" value="ECO:0007669"/>
    <property type="project" value="UniProtKB-KW"/>
</dbReference>
<dbReference type="SUPFAM" id="SSF51556">
    <property type="entry name" value="Metallo-dependent hydrolases"/>
    <property type="match status" value="1"/>
</dbReference>
<comment type="subcellular location">
    <subcellularLocation>
        <location evidence="1">Cytoplasm</location>
    </subcellularLocation>
</comment>
<keyword evidence="1 4" id="KW-0479">Metal-binding</keyword>
<dbReference type="InterPro" id="IPR010229">
    <property type="entry name" value="Pept_M38_dipep"/>
</dbReference>
<dbReference type="SUPFAM" id="SSF51338">
    <property type="entry name" value="Composite domain of metallo-dependent hydrolases"/>
    <property type="match status" value="1"/>
</dbReference>
<dbReference type="NCBIfam" id="TIGR01975">
    <property type="entry name" value="isoAsp_dipep"/>
    <property type="match status" value="1"/>
</dbReference>
<comment type="PTM">
    <text evidence="1">Carboxylation allows a single lysine to coordinate two zinc ions.</text>
</comment>
<dbReference type="AlphaFoldDB" id="A0A2H6CW87"/>
<dbReference type="GO" id="GO:0005737">
    <property type="term" value="C:cytoplasm"/>
    <property type="evidence" value="ECO:0007669"/>
    <property type="project" value="UniProtKB-SubCell"/>
</dbReference>
<dbReference type="GO" id="GO:0008237">
    <property type="term" value="F:metallopeptidase activity"/>
    <property type="evidence" value="ECO:0007669"/>
    <property type="project" value="UniProtKB-KW"/>
</dbReference>
<accession>A0A2H6CW87</accession>
<dbReference type="PANTHER" id="PTHR11647">
    <property type="entry name" value="HYDRANTOINASE/DIHYDROPYRIMIDINASE FAMILY MEMBER"/>
    <property type="match status" value="1"/>
</dbReference>
<proteinExistence type="inferred from homology"/>
<comment type="similarity">
    <text evidence="1">Belongs to the peptidase M38 family.</text>
</comment>
<keyword evidence="1" id="KW-0645">Protease</keyword>
<dbReference type="GO" id="GO:0016810">
    <property type="term" value="F:hydrolase activity, acting on carbon-nitrogen (but not peptide) bonds"/>
    <property type="evidence" value="ECO:0007669"/>
    <property type="project" value="InterPro"/>
</dbReference>
<dbReference type="PANTHER" id="PTHR11647:SF1">
    <property type="entry name" value="COLLAPSIN RESPONSE MEDIATOR PROTEIN"/>
    <property type="match status" value="1"/>
</dbReference>
<feature type="domain" description="Amidohydrolase-related" evidence="5">
    <location>
        <begin position="56"/>
        <end position="380"/>
    </location>
</feature>
<feature type="active site" description="Proton acceptor" evidence="2">
    <location>
        <position position="290"/>
    </location>
</feature>
<evidence type="ECO:0000313" key="6">
    <source>
        <dbReference type="EMBL" id="GBD69247.1"/>
    </source>
</evidence>
<keyword evidence="1 4" id="KW-0862">Zinc</keyword>
<evidence type="ECO:0000256" key="2">
    <source>
        <dbReference type="PIRSR" id="PIRSR001238-1"/>
    </source>
</evidence>
<feature type="binding site" evidence="3">
    <location>
        <position position="294"/>
    </location>
    <ligand>
        <name>substrate</name>
    </ligand>
</feature>
<feature type="binding site" evidence="4">
    <location>
        <position position="290"/>
    </location>
    <ligand>
        <name>Zn(2+)</name>
        <dbReference type="ChEBI" id="CHEBI:29105"/>
        <label>1</label>
        <note>catalytic</note>
    </ligand>
</feature>
<reference evidence="6 7" key="1">
    <citation type="submission" date="2016-05" db="EMBL/GenBank/DDBJ databases">
        <title>Whole genome sequencing of Tetragenococcus halophilus subsp. halophilus NISL 7118.</title>
        <authorList>
            <person name="Shiwa Y."/>
            <person name="Nishimura I."/>
            <person name="Yoshikawa H."/>
            <person name="Koyama Y."/>
            <person name="Oguma T."/>
        </authorList>
    </citation>
    <scope>NUCLEOTIDE SEQUENCE [LARGE SCALE GENOMIC DNA]</scope>
    <source>
        <strain evidence="6 7">NISL 7118</strain>
    </source>
</reference>
<feature type="binding site" evidence="3">
    <location>
        <position position="133"/>
    </location>
    <ligand>
        <name>substrate</name>
    </ligand>
</feature>
<feature type="binding site" evidence="3">
    <location>
        <position position="102"/>
    </location>
    <ligand>
        <name>substrate</name>
    </ligand>
</feature>
<protein>
    <recommendedName>
        <fullName evidence="1">Isoaspartyl dipeptidase</fullName>
        <ecNumber evidence="1">3.4.19.-</ecNumber>
    </recommendedName>
</protein>
<keyword evidence="7" id="KW-1185">Reference proteome</keyword>
<comment type="function">
    <text evidence="1">Catalyzes the hydrolytic cleavage of a subset of L-isoaspartyl (L-beta-aspartyl) dipeptides. Used to degrade proteins damaged by L-isoaspartyl residues formation.</text>
</comment>
<feature type="binding site" evidence="3">
    <location>
        <position position="230"/>
    </location>
    <ligand>
        <name>substrate</name>
    </ligand>
</feature>
<keyword evidence="1" id="KW-0378">Hydrolase</keyword>
<dbReference type="EC" id="3.4.19.-" evidence="1"/>
<dbReference type="GO" id="GO:0008798">
    <property type="term" value="F:beta-aspartyl-peptidase activity"/>
    <property type="evidence" value="ECO:0007669"/>
    <property type="project" value="InterPro"/>
</dbReference>
<comment type="cofactor">
    <cofactor evidence="1 4">
        <name>Zn(2+)</name>
        <dbReference type="ChEBI" id="CHEBI:29105"/>
    </cofactor>
    <text evidence="1 4">Binds 2 Zn(2+) ions per subunit.</text>
</comment>
<dbReference type="InterPro" id="IPR006680">
    <property type="entry name" value="Amidohydro-rel"/>
</dbReference>
<feature type="binding site" evidence="4">
    <location>
        <position position="227"/>
    </location>
    <ligand>
        <name>Zn(2+)</name>
        <dbReference type="ChEBI" id="CHEBI:29105"/>
        <label>2</label>
        <note>catalytic</note>
    </ligand>
</feature>
<dbReference type="InterPro" id="IPR050378">
    <property type="entry name" value="Metallo-dep_Hydrolases_sf"/>
</dbReference>
<evidence type="ECO:0000313" key="7">
    <source>
        <dbReference type="Proteomes" id="UP000236214"/>
    </source>
</evidence>
<dbReference type="Gene3D" id="2.30.40.10">
    <property type="entry name" value="Urease, subunit C, domain 1"/>
    <property type="match status" value="1"/>
</dbReference>
<feature type="binding site" evidence="3">
    <location>
        <begin position="71"/>
        <end position="73"/>
    </location>
    <ligand>
        <name>substrate</name>
    </ligand>
</feature>
<feature type="binding site" evidence="4">
    <location>
        <position position="64"/>
    </location>
    <ligand>
        <name>Zn(2+)</name>
        <dbReference type="ChEBI" id="CHEBI:29105"/>
        <label>1</label>
        <note>catalytic</note>
    </ligand>
</feature>
<sequence>MIEMKLLRQIATYAPEYQGVKDILLANDKIIAIEDHIEASITGIDIEEIDGSGKVAVPGFIDSHFHLLGGGGENGFHNRTPEVQLSQLTTAGVTTVVGVLGTDGVGRDDMALLSKARGLETEGVSTYIYVGSYRLPVNTLTDSVIKDLMAIDKVIGIGEIAIADHRNGAPTFTEFAHAAADARVGGLLAGKAGVTNIHVGPGKSRLSFIRQALEETDIPVSNFYPTHCERNEALLDEAIAFAKAGGVFDITGSENPDQTYELDGSIPFRRCLKRVIDEGLDTDCITMTSDGQGSLPIFDENNHFVEMGVGSSKSLLTGVKESVEKENIPLETALRAITSAPAKLLKFSKKGHLKVGFDADIVLLDEDNLTIDTVIAKGETMVEKGTAVKWGTFEKSEA</sequence>
<name>A0A2H6CW87_TETHA</name>
<feature type="binding site" evidence="3">
    <location>
        <position position="166"/>
    </location>
    <ligand>
        <name>substrate</name>
    </ligand>
</feature>
<dbReference type="Proteomes" id="UP000236214">
    <property type="component" value="Unassembled WGS sequence"/>
</dbReference>
<organism evidence="6 7">
    <name type="scientific">Tetragenococcus halophilus subsp. halophilus</name>
    <dbReference type="NCBI Taxonomy" id="1513897"/>
    <lineage>
        <taxon>Bacteria</taxon>
        <taxon>Bacillati</taxon>
        <taxon>Bacillota</taxon>
        <taxon>Bacilli</taxon>
        <taxon>Lactobacillales</taxon>
        <taxon>Enterococcaceae</taxon>
        <taxon>Tetragenococcus</taxon>
    </lineage>
</organism>
<feature type="binding site" evidence="4">
    <location>
        <position position="198"/>
    </location>
    <ligand>
        <name>Zn(2+)</name>
        <dbReference type="ChEBI" id="CHEBI:29105"/>
        <label>2</label>
        <note>catalytic</note>
    </ligand>
</feature>
<dbReference type="Pfam" id="PF01979">
    <property type="entry name" value="Amidohydro_1"/>
    <property type="match status" value="1"/>
</dbReference>
<feature type="binding site" evidence="4">
    <location>
        <position position="66"/>
    </location>
    <ligand>
        <name>Zn(2+)</name>
        <dbReference type="ChEBI" id="CHEBI:29105"/>
        <label>1</label>
        <note>catalytic</note>
    </ligand>
</feature>
<dbReference type="GO" id="GO:0006508">
    <property type="term" value="P:proteolysis"/>
    <property type="evidence" value="ECO:0007669"/>
    <property type="project" value="UniProtKB-KW"/>
</dbReference>
<gene>
    <name evidence="6" type="primary">iadA</name>
    <name evidence="6" type="ORF">TEHN7118_2053</name>
</gene>
<comment type="caution">
    <text evidence="6">The sequence shown here is derived from an EMBL/GenBank/DDBJ whole genome shotgun (WGS) entry which is preliminary data.</text>
</comment>
<evidence type="ECO:0000256" key="1">
    <source>
        <dbReference type="PIRNR" id="PIRNR001238"/>
    </source>
</evidence>
<dbReference type="InterPro" id="IPR011059">
    <property type="entry name" value="Metal-dep_hydrolase_composite"/>
</dbReference>
<dbReference type="Gene3D" id="3.20.20.140">
    <property type="entry name" value="Metal-dependent hydrolases"/>
    <property type="match status" value="1"/>
</dbReference>
<evidence type="ECO:0000256" key="4">
    <source>
        <dbReference type="PIRSR" id="PIRSR001238-3"/>
    </source>
</evidence>
<dbReference type="EMBL" id="BDEC01000149">
    <property type="protein sequence ID" value="GBD69247.1"/>
    <property type="molecule type" value="Genomic_DNA"/>
</dbReference>